<dbReference type="KEGG" id="ifn:GM661_04355"/>
<proteinExistence type="predicted"/>
<accession>A0A8A7K6C4</accession>
<evidence type="ECO:0000313" key="3">
    <source>
        <dbReference type="Proteomes" id="UP000665020"/>
    </source>
</evidence>
<dbReference type="EMBL" id="CP046640">
    <property type="protein sequence ID" value="QTL97266.1"/>
    <property type="molecule type" value="Genomic_DNA"/>
</dbReference>
<name>A0A8A7K6C4_9FIRM</name>
<dbReference type="InterPro" id="IPR018768">
    <property type="entry name" value="DUF2344"/>
</dbReference>
<keyword evidence="3" id="KW-1185">Reference proteome</keyword>
<gene>
    <name evidence="2" type="ORF">GM661_04355</name>
</gene>
<organism evidence="2 3">
    <name type="scientific">Iocasia fonsfrigidae</name>
    <dbReference type="NCBI Taxonomy" id="2682810"/>
    <lineage>
        <taxon>Bacteria</taxon>
        <taxon>Bacillati</taxon>
        <taxon>Bacillota</taxon>
        <taxon>Clostridia</taxon>
        <taxon>Halanaerobiales</taxon>
        <taxon>Halanaerobiaceae</taxon>
        <taxon>Iocasia</taxon>
    </lineage>
</organism>
<feature type="domain" description="DUF2344" evidence="1">
    <location>
        <begin position="3"/>
        <end position="184"/>
    </location>
</feature>
<evidence type="ECO:0000259" key="1">
    <source>
        <dbReference type="Pfam" id="PF10105"/>
    </source>
</evidence>
<evidence type="ECO:0000313" key="2">
    <source>
        <dbReference type="EMBL" id="QTL97266.1"/>
    </source>
</evidence>
<dbReference type="Proteomes" id="UP000665020">
    <property type="component" value="Chromosome"/>
</dbReference>
<reference evidence="2" key="1">
    <citation type="submission" date="2019-12" db="EMBL/GenBank/DDBJ databases">
        <authorList>
            <person name="zhang j."/>
            <person name="sun C.M."/>
        </authorList>
    </citation>
    <scope>NUCLEOTIDE SEQUENCE</scope>
    <source>
        <strain evidence="2">NS-1</strain>
    </source>
</reference>
<dbReference type="RefSeq" id="WP_230868902.1">
    <property type="nucleotide sequence ID" value="NZ_CP046640.1"/>
</dbReference>
<protein>
    <submittedName>
        <fullName evidence="2">DUF2344 domain-containing protein</fullName>
    </submittedName>
</protein>
<sequence length="232" mass="27183">MLMRVKFAKLKPVHYISHLELMALLRRANRRAGLPVSYSEGYNPHQKLALGQPLPVGMEGENEYFDLELNEDIREEDFVDRLNKKLPEGIKLLEARVVSDSVKSLMAVINTAVYQIKMDFDGKQDEEKLIREFMSLPEIRIIRYRRNKDDRVIDLRPLIYKIEVIRDSLWEFTVSTGSRGNIRPLEIVRALGEYFEVIKEVPLINIKREGLYVRRKNKLYEPYDQIITGSSD</sequence>
<dbReference type="NCBIfam" id="TIGR03936">
    <property type="entry name" value="sam_1_link_chp"/>
    <property type="match status" value="1"/>
</dbReference>
<dbReference type="Pfam" id="PF10105">
    <property type="entry name" value="DUF2344"/>
    <property type="match status" value="1"/>
</dbReference>
<dbReference type="AlphaFoldDB" id="A0A8A7K6C4"/>